<name>A0A377R200_9NEIS</name>
<dbReference type="InterPro" id="IPR007037">
    <property type="entry name" value="SIP_rossman_dom"/>
</dbReference>
<dbReference type="AlphaFoldDB" id="A0A377R200"/>
<evidence type="ECO:0000256" key="2">
    <source>
        <dbReference type="SAM" id="MobiDB-lite"/>
    </source>
</evidence>
<proteinExistence type="inferred from homology"/>
<dbReference type="Gene3D" id="2.40.30.10">
    <property type="entry name" value="Translation factors"/>
    <property type="match status" value="1"/>
</dbReference>
<gene>
    <name evidence="4" type="primary">viuB</name>
    <name evidence="4" type="ORF">NCTC13336_01846</name>
</gene>
<dbReference type="Pfam" id="PF04954">
    <property type="entry name" value="SIP"/>
    <property type="match status" value="1"/>
</dbReference>
<dbReference type="Proteomes" id="UP000254293">
    <property type="component" value="Unassembled WGS sequence"/>
</dbReference>
<organism evidence="4 5">
    <name type="scientific">Kingella potus</name>
    <dbReference type="NCBI Taxonomy" id="265175"/>
    <lineage>
        <taxon>Bacteria</taxon>
        <taxon>Pseudomonadati</taxon>
        <taxon>Pseudomonadota</taxon>
        <taxon>Betaproteobacteria</taxon>
        <taxon>Neisseriales</taxon>
        <taxon>Neisseriaceae</taxon>
        <taxon>Kingella</taxon>
    </lineage>
</organism>
<dbReference type="Pfam" id="PF08021">
    <property type="entry name" value="FAD_binding_9"/>
    <property type="match status" value="1"/>
</dbReference>
<dbReference type="GO" id="GO:0016491">
    <property type="term" value="F:oxidoreductase activity"/>
    <property type="evidence" value="ECO:0007669"/>
    <property type="project" value="InterPro"/>
</dbReference>
<comment type="similarity">
    <text evidence="1">Belongs to the SIP oxidoreductase family.</text>
</comment>
<dbReference type="InterPro" id="IPR013113">
    <property type="entry name" value="SIP_FAD-bd"/>
</dbReference>
<dbReference type="CDD" id="cd06193">
    <property type="entry name" value="siderophore_interacting"/>
    <property type="match status" value="1"/>
</dbReference>
<dbReference type="InterPro" id="IPR017927">
    <property type="entry name" value="FAD-bd_FR_type"/>
</dbReference>
<dbReference type="RefSeq" id="WP_115308823.1">
    <property type="nucleotide sequence ID" value="NZ_UGJJ01000002.1"/>
</dbReference>
<dbReference type="EMBL" id="UGJJ01000002">
    <property type="protein sequence ID" value="STR02958.1"/>
    <property type="molecule type" value="Genomic_DNA"/>
</dbReference>
<dbReference type="InterPro" id="IPR039374">
    <property type="entry name" value="SIP_fam"/>
</dbReference>
<dbReference type="PANTHER" id="PTHR30157:SF0">
    <property type="entry name" value="NADPH-DEPENDENT FERRIC-CHELATE REDUCTASE"/>
    <property type="match status" value="1"/>
</dbReference>
<evidence type="ECO:0000313" key="4">
    <source>
        <dbReference type="EMBL" id="STR02958.1"/>
    </source>
</evidence>
<dbReference type="Gene3D" id="3.40.50.80">
    <property type="entry name" value="Nucleotide-binding domain of ferredoxin-NADP reductase (FNR) module"/>
    <property type="match status" value="1"/>
</dbReference>
<evidence type="ECO:0000256" key="1">
    <source>
        <dbReference type="ARBA" id="ARBA00035644"/>
    </source>
</evidence>
<dbReference type="SUPFAM" id="SSF63380">
    <property type="entry name" value="Riboflavin synthase domain-like"/>
    <property type="match status" value="1"/>
</dbReference>
<feature type="region of interest" description="Disordered" evidence="2">
    <location>
        <begin position="52"/>
        <end position="74"/>
    </location>
</feature>
<reference evidence="4 5" key="1">
    <citation type="submission" date="2018-06" db="EMBL/GenBank/DDBJ databases">
        <authorList>
            <consortium name="Pathogen Informatics"/>
            <person name="Doyle S."/>
        </authorList>
    </citation>
    <scope>NUCLEOTIDE SEQUENCE [LARGE SCALE GENOMIC DNA]</scope>
    <source>
        <strain evidence="4 5">NCTC13336</strain>
    </source>
</reference>
<accession>A0A377R200</accession>
<sequence length="271" mass="29275">MNHAARPRLVRVLSAETVGRHTRRIFFTSPELADYPCDGAGVPFKLLLPHSGQSEPKMPDRFANGRPQWDRPSEKPISRTYTVRRFDRAARILTVDFVLHGDNGPAAAFAAQAAPGQTVGITAPKRGTLLKPAAEYLMAGDLTALPAIAAMLEELAQQSPAARGKVLLLLPEAADLPELVRPAGIEILPFFGGSGQNPAIAAAVSQSRPAGGDCYVWFAAEAALVAALRPIARQDWGLPPARCYAVPYWRQGEAEEAYHEQRHAFVDNDAP</sequence>
<dbReference type="InterPro" id="IPR017938">
    <property type="entry name" value="Riboflavin_synthase-like_b-brl"/>
</dbReference>
<protein>
    <submittedName>
        <fullName evidence="4">Vibriobactin utilization protein ViuB</fullName>
    </submittedName>
</protein>
<dbReference type="PANTHER" id="PTHR30157">
    <property type="entry name" value="FERRIC REDUCTASE, NADPH-DEPENDENT"/>
    <property type="match status" value="1"/>
</dbReference>
<dbReference type="OrthoDB" id="9814826at2"/>
<dbReference type="InterPro" id="IPR039261">
    <property type="entry name" value="FNR_nucleotide-bd"/>
</dbReference>
<dbReference type="PROSITE" id="PS51384">
    <property type="entry name" value="FAD_FR"/>
    <property type="match status" value="1"/>
</dbReference>
<keyword evidence="5" id="KW-1185">Reference proteome</keyword>
<evidence type="ECO:0000259" key="3">
    <source>
        <dbReference type="PROSITE" id="PS51384"/>
    </source>
</evidence>
<feature type="domain" description="FAD-binding FR-type" evidence="3">
    <location>
        <begin position="5"/>
        <end position="132"/>
    </location>
</feature>
<evidence type="ECO:0000313" key="5">
    <source>
        <dbReference type="Proteomes" id="UP000254293"/>
    </source>
</evidence>